<proteinExistence type="predicted"/>
<keyword evidence="1" id="KW-0812">Transmembrane</keyword>
<keyword evidence="1" id="KW-1133">Transmembrane helix</keyword>
<dbReference type="EMBL" id="FQVM01000004">
    <property type="protein sequence ID" value="SHE51333.1"/>
    <property type="molecule type" value="Genomic_DNA"/>
</dbReference>
<feature type="transmembrane region" description="Helical" evidence="1">
    <location>
        <begin position="98"/>
        <end position="119"/>
    </location>
</feature>
<dbReference type="STRING" id="1533.SAMN05443638_10419"/>
<gene>
    <name evidence="2" type="ORF">SAMN05443638_10419</name>
</gene>
<accession>A0A1M4U3W4</accession>
<protein>
    <recommendedName>
        <fullName evidence="4">Rod shape-determining protein MreD</fullName>
    </recommendedName>
</protein>
<dbReference type="OrthoDB" id="1708005at2"/>
<feature type="transmembrane region" description="Helical" evidence="1">
    <location>
        <begin position="12"/>
        <end position="37"/>
    </location>
</feature>
<evidence type="ECO:0000313" key="3">
    <source>
        <dbReference type="Proteomes" id="UP000184035"/>
    </source>
</evidence>
<evidence type="ECO:0000256" key="1">
    <source>
        <dbReference type="SAM" id="Phobius"/>
    </source>
</evidence>
<evidence type="ECO:0000313" key="2">
    <source>
        <dbReference type="EMBL" id="SHE51333.1"/>
    </source>
</evidence>
<name>A0A1M4U3W4_9CLOT</name>
<feature type="transmembrane region" description="Helical" evidence="1">
    <location>
        <begin position="74"/>
        <end position="91"/>
    </location>
</feature>
<sequence>MNKSSELAKGGIFTALTLILLYLTSIIPTSKIALLTLASALIPFSIISLGYKSSILIYLSSSILAFLFVDKKIAFMYVSFLGVYGFIKNLAEKINNIYIEIILKVLFFNVFLIIFYYLYKILFLGYGDLNISKPLIIILSEIIFLIYDYGLTLIISFYIKKFKGKGM</sequence>
<dbReference type="AlphaFoldDB" id="A0A1M4U3W4"/>
<keyword evidence="1" id="KW-0472">Membrane</keyword>
<dbReference type="Proteomes" id="UP000184035">
    <property type="component" value="Unassembled WGS sequence"/>
</dbReference>
<dbReference type="RefSeq" id="WP_072892979.1">
    <property type="nucleotide sequence ID" value="NZ_FQVM01000004.1"/>
</dbReference>
<keyword evidence="3" id="KW-1185">Reference proteome</keyword>
<organism evidence="2 3">
    <name type="scientific">Clostridium fallax</name>
    <dbReference type="NCBI Taxonomy" id="1533"/>
    <lineage>
        <taxon>Bacteria</taxon>
        <taxon>Bacillati</taxon>
        <taxon>Bacillota</taxon>
        <taxon>Clostridia</taxon>
        <taxon>Eubacteriales</taxon>
        <taxon>Clostridiaceae</taxon>
        <taxon>Clostridium</taxon>
    </lineage>
</organism>
<feature type="transmembrane region" description="Helical" evidence="1">
    <location>
        <begin position="135"/>
        <end position="159"/>
    </location>
</feature>
<reference evidence="2 3" key="1">
    <citation type="submission" date="2016-11" db="EMBL/GenBank/DDBJ databases">
        <authorList>
            <person name="Jaros S."/>
            <person name="Januszkiewicz K."/>
            <person name="Wedrychowicz H."/>
        </authorList>
    </citation>
    <scope>NUCLEOTIDE SEQUENCE [LARGE SCALE GENOMIC DNA]</scope>
    <source>
        <strain evidence="2 3">DSM 2631</strain>
    </source>
</reference>
<evidence type="ECO:0008006" key="4">
    <source>
        <dbReference type="Google" id="ProtNLM"/>
    </source>
</evidence>